<reference evidence="1" key="1">
    <citation type="submission" date="2020-05" db="EMBL/GenBank/DDBJ databases">
        <authorList>
            <person name="Chiriac C."/>
            <person name="Salcher M."/>
            <person name="Ghai R."/>
            <person name="Kavagutti S V."/>
        </authorList>
    </citation>
    <scope>NUCLEOTIDE SEQUENCE</scope>
</reference>
<dbReference type="EMBL" id="CAEZWE010000007">
    <property type="protein sequence ID" value="CAB4644268.1"/>
    <property type="molecule type" value="Genomic_DNA"/>
</dbReference>
<evidence type="ECO:0000313" key="1">
    <source>
        <dbReference type="EMBL" id="CAB4550037.1"/>
    </source>
</evidence>
<organism evidence="1">
    <name type="scientific">freshwater metagenome</name>
    <dbReference type="NCBI Taxonomy" id="449393"/>
    <lineage>
        <taxon>unclassified sequences</taxon>
        <taxon>metagenomes</taxon>
        <taxon>ecological metagenomes</taxon>
    </lineage>
</organism>
<dbReference type="AlphaFoldDB" id="A0A6J6CFD9"/>
<accession>A0A6J6CFD9</accession>
<protein>
    <submittedName>
        <fullName evidence="1">Unannotated protein</fullName>
    </submittedName>
</protein>
<gene>
    <name evidence="1" type="ORF">UFOPK1572_00104</name>
    <name evidence="2" type="ORF">UFOPK2169_00334</name>
</gene>
<evidence type="ECO:0000313" key="2">
    <source>
        <dbReference type="EMBL" id="CAB4644268.1"/>
    </source>
</evidence>
<name>A0A6J6CFD9_9ZZZZ</name>
<sequence length="64" mass="7455">MSDEADDLSLRAMVSETPSASFEYREAKKHADAMLKHRDDLVQEISVLEQRVNEYLDRMKDARL</sequence>
<proteinExistence type="predicted"/>
<dbReference type="EMBL" id="CAEZTC010000006">
    <property type="protein sequence ID" value="CAB4550037.1"/>
    <property type="molecule type" value="Genomic_DNA"/>
</dbReference>